<dbReference type="SMART" id="SM00530">
    <property type="entry name" value="HTH_XRE"/>
    <property type="match status" value="1"/>
</dbReference>
<organism evidence="2 3">
    <name type="scientific">Brevibacillus laterosporus</name>
    <name type="common">Bacillus laterosporus</name>
    <dbReference type="NCBI Taxonomy" id="1465"/>
    <lineage>
        <taxon>Bacteria</taxon>
        <taxon>Bacillati</taxon>
        <taxon>Bacillota</taxon>
        <taxon>Bacilli</taxon>
        <taxon>Bacillales</taxon>
        <taxon>Paenibacillaceae</taxon>
        <taxon>Brevibacillus</taxon>
    </lineage>
</organism>
<gene>
    <name evidence="2" type="ORF">O0554_25655</name>
</gene>
<proteinExistence type="predicted"/>
<name>A0AAP3DKP4_BRELA</name>
<reference evidence="2" key="1">
    <citation type="submission" date="2022-09" db="EMBL/GenBank/DDBJ databases">
        <title>Genome analysis and characterization of larvicidal activity of Brevibacillus strains.</title>
        <authorList>
            <person name="Patrusheva E.V."/>
            <person name="Izotova A.O."/>
            <person name="Toshchakov S.V."/>
            <person name="Sineoky S.P."/>
        </authorList>
    </citation>
    <scope>NUCLEOTIDE SEQUENCE</scope>
    <source>
        <strain evidence="2">VKPM_B-13247</strain>
    </source>
</reference>
<dbReference type="RefSeq" id="WP_258434956.1">
    <property type="nucleotide sequence ID" value="NZ_JANSGW010000062.1"/>
</dbReference>
<dbReference type="Gene3D" id="1.10.260.40">
    <property type="entry name" value="lambda repressor-like DNA-binding domains"/>
    <property type="match status" value="1"/>
</dbReference>
<dbReference type="GO" id="GO:0003677">
    <property type="term" value="F:DNA binding"/>
    <property type="evidence" value="ECO:0007669"/>
    <property type="project" value="InterPro"/>
</dbReference>
<dbReference type="CDD" id="cd00093">
    <property type="entry name" value="HTH_XRE"/>
    <property type="match status" value="1"/>
</dbReference>
<evidence type="ECO:0000313" key="3">
    <source>
        <dbReference type="Proteomes" id="UP001077662"/>
    </source>
</evidence>
<dbReference type="SUPFAM" id="SSF47413">
    <property type="entry name" value="lambda repressor-like DNA-binding domains"/>
    <property type="match status" value="1"/>
</dbReference>
<sequence length="75" mass="8488">MELFAMKIYIKLADLLKERGISQRELSRLTGIRVSSINEMCNNETVRMPLDNLAKICEVLGVGIADVLELSDRHL</sequence>
<dbReference type="InterPro" id="IPR001387">
    <property type="entry name" value="Cro/C1-type_HTH"/>
</dbReference>
<evidence type="ECO:0000313" key="2">
    <source>
        <dbReference type="EMBL" id="MCZ0810229.1"/>
    </source>
</evidence>
<evidence type="ECO:0000259" key="1">
    <source>
        <dbReference type="PROSITE" id="PS50943"/>
    </source>
</evidence>
<dbReference type="Pfam" id="PF13443">
    <property type="entry name" value="HTH_26"/>
    <property type="match status" value="1"/>
</dbReference>
<dbReference type="PROSITE" id="PS50943">
    <property type="entry name" value="HTH_CROC1"/>
    <property type="match status" value="1"/>
</dbReference>
<feature type="domain" description="HTH cro/C1-type" evidence="1">
    <location>
        <begin position="12"/>
        <end position="67"/>
    </location>
</feature>
<dbReference type="InterPro" id="IPR010982">
    <property type="entry name" value="Lambda_DNA-bd_dom_sf"/>
</dbReference>
<protein>
    <submittedName>
        <fullName evidence="2">Helix-turn-helix transcriptional regulator</fullName>
    </submittedName>
</protein>
<dbReference type="Proteomes" id="UP001077662">
    <property type="component" value="Unassembled WGS sequence"/>
</dbReference>
<comment type="caution">
    <text evidence="2">The sequence shown here is derived from an EMBL/GenBank/DDBJ whole genome shotgun (WGS) entry which is preliminary data.</text>
</comment>
<accession>A0AAP3DKP4</accession>
<dbReference type="AlphaFoldDB" id="A0AAP3DKP4"/>
<dbReference type="EMBL" id="JAPTNE010000062">
    <property type="protein sequence ID" value="MCZ0810229.1"/>
    <property type="molecule type" value="Genomic_DNA"/>
</dbReference>